<dbReference type="SUPFAM" id="SSF48726">
    <property type="entry name" value="Immunoglobulin"/>
    <property type="match status" value="1"/>
</dbReference>
<feature type="compositionally biased region" description="Gly residues" evidence="4">
    <location>
        <begin position="516"/>
        <end position="537"/>
    </location>
</feature>
<feature type="compositionally biased region" description="Basic and acidic residues" evidence="4">
    <location>
        <begin position="444"/>
        <end position="454"/>
    </location>
</feature>
<comment type="subcellular location">
    <subcellularLocation>
        <location evidence="1">Membrane</location>
    </subcellularLocation>
</comment>
<feature type="compositionally biased region" description="Gly residues" evidence="4">
    <location>
        <begin position="458"/>
        <end position="482"/>
    </location>
</feature>
<feature type="signal peptide" evidence="5">
    <location>
        <begin position="1"/>
        <end position="16"/>
    </location>
</feature>
<dbReference type="Proteomes" id="UP000694542">
    <property type="component" value="Chromosome 7"/>
</dbReference>
<evidence type="ECO:0000256" key="3">
    <source>
        <dbReference type="ARBA" id="ARBA00023136"/>
    </source>
</evidence>
<dbReference type="Gene3D" id="2.60.40.10">
    <property type="entry name" value="Immunoglobulins"/>
    <property type="match status" value="1"/>
</dbReference>
<evidence type="ECO:0000256" key="2">
    <source>
        <dbReference type="ARBA" id="ARBA00022692"/>
    </source>
</evidence>
<feature type="region of interest" description="Disordered" evidence="4">
    <location>
        <begin position="357"/>
        <end position="549"/>
    </location>
</feature>
<dbReference type="AlphaFoldDB" id="A0A8C0SLE8"/>
<feature type="region of interest" description="Disordered" evidence="4">
    <location>
        <begin position="199"/>
        <end position="228"/>
    </location>
</feature>
<keyword evidence="5" id="KW-0732">Signal</keyword>
<accession>A0A8C0SLE8</accession>
<dbReference type="GO" id="GO:0016020">
    <property type="term" value="C:membrane"/>
    <property type="evidence" value="ECO:0007669"/>
    <property type="project" value="UniProtKB-SubCell"/>
</dbReference>
<proteinExistence type="predicted"/>
<evidence type="ECO:0000313" key="7">
    <source>
        <dbReference type="Ensembl" id="ENSCAFP00040022929.1"/>
    </source>
</evidence>
<dbReference type="Ensembl" id="ENSCAFT00040026383.1">
    <property type="protein sequence ID" value="ENSCAFP00040022929.1"/>
    <property type="gene ID" value="ENSCAFG00040014313.1"/>
</dbReference>
<protein>
    <submittedName>
        <fullName evidence="7">Fc mu receptor</fullName>
    </submittedName>
</protein>
<dbReference type="InterPro" id="IPR036179">
    <property type="entry name" value="Ig-like_dom_sf"/>
</dbReference>
<feature type="compositionally biased region" description="Basic and acidic residues" evidence="4">
    <location>
        <begin position="289"/>
        <end position="301"/>
    </location>
</feature>
<dbReference type="PANTHER" id="PTHR11860:SF59">
    <property type="entry name" value="FAS APOPTOTIC INHIBITORY MOLECULE 3"/>
    <property type="match status" value="1"/>
</dbReference>
<keyword evidence="3" id="KW-0472">Membrane</keyword>
<dbReference type="InterPro" id="IPR050671">
    <property type="entry name" value="CD300_family_receptors"/>
</dbReference>
<feature type="chain" id="PRO_5034418942" evidence="5">
    <location>
        <begin position="17"/>
        <end position="635"/>
    </location>
</feature>
<dbReference type="PANTHER" id="PTHR11860">
    <property type="entry name" value="POLYMERIC-IMMUNOGLOBULIN RECEPTOR"/>
    <property type="match status" value="1"/>
</dbReference>
<keyword evidence="2" id="KW-0812">Transmembrane</keyword>
<feature type="domain" description="Immunoglobulin V-set" evidence="6">
    <location>
        <begin position="24"/>
        <end position="123"/>
    </location>
</feature>
<evidence type="ECO:0000313" key="8">
    <source>
        <dbReference type="Proteomes" id="UP000694542"/>
    </source>
</evidence>
<name>A0A8C0SLE8_CANLF</name>
<reference evidence="7" key="1">
    <citation type="submission" date="2018-10" db="EMBL/GenBank/DDBJ databases">
        <title>De novo assembly of a Great Dane genome.</title>
        <authorList>
            <person name="Kidd J.M."/>
            <person name="Pendleton A.L."/>
            <person name="Shen F."/>
            <person name="Emery S."/>
        </authorList>
    </citation>
    <scope>NUCLEOTIDE SEQUENCE [LARGE SCALE GENOMIC DNA]</scope>
    <source>
        <strain evidence="7">Great Dane</strain>
    </source>
</reference>
<sequence length="635" mass="68509">MDLWLWSLCFLPVAGALRILPEVKMEGMLGGSITIECPLPQMHVRLYLCREIAESGVCATVVSNKNFVKEEYKHRVTLKPCPDRKLFLVEVTELTKSDSGIYACGTGMNTDRGKTQQVTLSVHSEYDLFWEEEPMPEPPSWFHKFLHMPMPPWFKMPPPPSSFEFIPKVVTPAPRTEAPPAVHSSPPIPISHHLRVSRASSVAASKPPTLLPSTIASKTSAPEALPRPQTASYNYHTRLHRQRAFHQDPVPGLEDQGFHILVPTTLALILLALLGLLMKRVIQRRKGERLGEGEVRAERAQNIRTPLDPPPPCRGHSGASAEQPGAGGTWEGVRDLEMGARRAPGSAGLQRAAGLALHPPSTSSADPAGPGREPRGRARWPRAPDAVLLSPRLPGAALSRRARRAAVRMRALEASQRPPPHRPRGSQPPRSQNNIYTACPRRARAADAEGELRAGRAPGDGGAGAGPGPGGARLGAGPGRGRGGQDPRARCSRRNPRLQDRPAPGRQLDLPWASRGPGGPGAGPCRGGGGARAGRGRGLPDRGGAYPRPRLHLRLRVPLGVPPLPGSRPSAPPVAPQASEVLWLHAPSLKTSCDYVSCYREPAANAEDTDSDDYVNIPYLTHLSSCPPGPRPWCQ</sequence>
<feature type="compositionally biased region" description="Polar residues" evidence="4">
    <location>
        <begin position="211"/>
        <end position="220"/>
    </location>
</feature>
<reference evidence="7" key="2">
    <citation type="submission" date="2025-08" db="UniProtKB">
        <authorList>
            <consortium name="Ensembl"/>
        </authorList>
    </citation>
    <scope>IDENTIFICATION</scope>
</reference>
<feature type="compositionally biased region" description="Low complexity" evidence="4">
    <location>
        <begin position="381"/>
        <end position="399"/>
    </location>
</feature>
<evidence type="ECO:0000256" key="4">
    <source>
        <dbReference type="SAM" id="MobiDB-lite"/>
    </source>
</evidence>
<feature type="region of interest" description="Disordered" evidence="4">
    <location>
        <begin position="289"/>
        <end position="331"/>
    </location>
</feature>
<dbReference type="CDD" id="cd05716">
    <property type="entry name" value="IgV_pIgR_like"/>
    <property type="match status" value="1"/>
</dbReference>
<dbReference type="InterPro" id="IPR013106">
    <property type="entry name" value="Ig_V-set"/>
</dbReference>
<dbReference type="InterPro" id="IPR013783">
    <property type="entry name" value="Ig-like_fold"/>
</dbReference>
<evidence type="ECO:0000256" key="5">
    <source>
        <dbReference type="SAM" id="SignalP"/>
    </source>
</evidence>
<gene>
    <name evidence="7" type="primary">FCMR</name>
</gene>
<evidence type="ECO:0000259" key="6">
    <source>
        <dbReference type="Pfam" id="PF07686"/>
    </source>
</evidence>
<evidence type="ECO:0000256" key="1">
    <source>
        <dbReference type="ARBA" id="ARBA00004370"/>
    </source>
</evidence>
<dbReference type="Pfam" id="PF07686">
    <property type="entry name" value="V-set"/>
    <property type="match status" value="1"/>
</dbReference>
<organism evidence="7 8">
    <name type="scientific">Canis lupus familiaris</name>
    <name type="common">Dog</name>
    <name type="synonym">Canis familiaris</name>
    <dbReference type="NCBI Taxonomy" id="9615"/>
    <lineage>
        <taxon>Eukaryota</taxon>
        <taxon>Metazoa</taxon>
        <taxon>Chordata</taxon>
        <taxon>Craniata</taxon>
        <taxon>Vertebrata</taxon>
        <taxon>Euteleostomi</taxon>
        <taxon>Mammalia</taxon>
        <taxon>Eutheria</taxon>
        <taxon>Laurasiatheria</taxon>
        <taxon>Carnivora</taxon>
        <taxon>Caniformia</taxon>
        <taxon>Canidae</taxon>
        <taxon>Canis</taxon>
    </lineage>
</organism>